<feature type="region of interest" description="Disordered" evidence="1">
    <location>
        <begin position="82"/>
        <end position="113"/>
    </location>
</feature>
<reference evidence="2 3" key="1">
    <citation type="submission" date="2020-02" db="EMBL/GenBank/DDBJ databases">
        <authorList>
            <person name="Ferguson B K."/>
        </authorList>
    </citation>
    <scope>NUCLEOTIDE SEQUENCE [LARGE SCALE GENOMIC DNA]</scope>
</reference>
<name>A0A6H5ILN7_9HYME</name>
<feature type="compositionally biased region" description="Basic residues" evidence="1">
    <location>
        <begin position="95"/>
        <end position="104"/>
    </location>
</feature>
<accession>A0A6H5ILN7</accession>
<feature type="compositionally biased region" description="Polar residues" evidence="1">
    <location>
        <begin position="25"/>
        <end position="39"/>
    </location>
</feature>
<protein>
    <submittedName>
        <fullName evidence="2">Uncharacterized protein</fullName>
    </submittedName>
</protein>
<organism evidence="2 3">
    <name type="scientific">Trichogramma brassicae</name>
    <dbReference type="NCBI Taxonomy" id="86971"/>
    <lineage>
        <taxon>Eukaryota</taxon>
        <taxon>Metazoa</taxon>
        <taxon>Ecdysozoa</taxon>
        <taxon>Arthropoda</taxon>
        <taxon>Hexapoda</taxon>
        <taxon>Insecta</taxon>
        <taxon>Pterygota</taxon>
        <taxon>Neoptera</taxon>
        <taxon>Endopterygota</taxon>
        <taxon>Hymenoptera</taxon>
        <taxon>Apocrita</taxon>
        <taxon>Proctotrupomorpha</taxon>
        <taxon>Chalcidoidea</taxon>
        <taxon>Trichogrammatidae</taxon>
        <taxon>Trichogramma</taxon>
    </lineage>
</organism>
<dbReference type="AlphaFoldDB" id="A0A6H5ILN7"/>
<keyword evidence="3" id="KW-1185">Reference proteome</keyword>
<evidence type="ECO:0000256" key="1">
    <source>
        <dbReference type="SAM" id="MobiDB-lite"/>
    </source>
</evidence>
<evidence type="ECO:0000313" key="2">
    <source>
        <dbReference type="EMBL" id="CAB0038078.1"/>
    </source>
</evidence>
<sequence length="205" mass="22975">MITVSEVNGCPAAFHKDSRSRANLEQRNSTCSPSSSSVEQEGRVARSSCPKRHKSVPLRILEGHLDIRKSRIIDAHCRSRRALRIGATSQPRRSGGPHHRRRRTPSTPRYISRRAGPLPAFAHRAVSSSLSHRYHRGPTSTIDDRVPGEAEKEGRRTLRPARPCAISTSRELDQNEQYHSQDHFKRKYHLPATAVSILTGETPGN</sequence>
<feature type="region of interest" description="Disordered" evidence="1">
    <location>
        <begin position="15"/>
        <end position="52"/>
    </location>
</feature>
<gene>
    <name evidence="2" type="ORF">TBRA_LOCUS9872</name>
</gene>
<feature type="region of interest" description="Disordered" evidence="1">
    <location>
        <begin position="129"/>
        <end position="182"/>
    </location>
</feature>
<evidence type="ECO:0000313" key="3">
    <source>
        <dbReference type="Proteomes" id="UP000479190"/>
    </source>
</evidence>
<feature type="compositionally biased region" description="Basic and acidic residues" evidence="1">
    <location>
        <begin position="142"/>
        <end position="156"/>
    </location>
</feature>
<proteinExistence type="predicted"/>
<feature type="compositionally biased region" description="Basic and acidic residues" evidence="1">
    <location>
        <begin position="15"/>
        <end position="24"/>
    </location>
</feature>
<dbReference type="Proteomes" id="UP000479190">
    <property type="component" value="Unassembled WGS sequence"/>
</dbReference>
<dbReference type="EMBL" id="CADCXV010000889">
    <property type="protein sequence ID" value="CAB0038078.1"/>
    <property type="molecule type" value="Genomic_DNA"/>
</dbReference>